<dbReference type="PANTHER" id="PTHR35526:SF3">
    <property type="entry name" value="ANTI-SIGMA-F FACTOR RSBW"/>
    <property type="match status" value="1"/>
</dbReference>
<dbReference type="SUPFAM" id="SSF55874">
    <property type="entry name" value="ATPase domain of HSP90 chaperone/DNA topoisomerase II/histidine kinase"/>
    <property type="match status" value="1"/>
</dbReference>
<dbReference type="PATRIC" id="fig|742817.3.peg.2598"/>
<evidence type="ECO:0000259" key="2">
    <source>
        <dbReference type="Pfam" id="PF13581"/>
    </source>
</evidence>
<name>H1DJ48_9BACT</name>
<comment type="caution">
    <text evidence="3">The sequence shown here is derived from an EMBL/GenBank/DDBJ whole genome shotgun (WGS) entry which is preliminary data.</text>
</comment>
<dbReference type="InterPro" id="IPR003594">
    <property type="entry name" value="HATPase_dom"/>
</dbReference>
<keyword evidence="1" id="KW-0808">Transferase</keyword>
<dbReference type="CDD" id="cd16936">
    <property type="entry name" value="HATPase_RsbW-like"/>
    <property type="match status" value="1"/>
</dbReference>
<evidence type="ECO:0000313" key="4">
    <source>
        <dbReference type="Proteomes" id="UP000004892"/>
    </source>
</evidence>
<keyword evidence="1" id="KW-0418">Kinase</keyword>
<accession>H1DJ48</accession>
<sequence length="132" mass="14634">MNKAVLSISSEVGNIIKVENFIESFSETFSLPPDLFGKISLSIIEAVNNAILSGNKLDASKQVCLEAWEENNKFHVSIEDEGQGFDYNHIPDPTLPDNILKDAGRGLYIMKTLSDELIFEKNGAKVTLIFDL</sequence>
<dbReference type="Gene3D" id="3.30.565.10">
    <property type="entry name" value="Histidine kinase-like ATPase, C-terminal domain"/>
    <property type="match status" value="1"/>
</dbReference>
<feature type="domain" description="Histidine kinase/HSP90-like ATPase" evidence="2">
    <location>
        <begin position="9"/>
        <end position="129"/>
    </location>
</feature>
<dbReference type="Pfam" id="PF13581">
    <property type="entry name" value="HATPase_c_2"/>
    <property type="match status" value="1"/>
</dbReference>
<dbReference type="GO" id="GO:0004674">
    <property type="term" value="F:protein serine/threonine kinase activity"/>
    <property type="evidence" value="ECO:0007669"/>
    <property type="project" value="UniProtKB-KW"/>
</dbReference>
<dbReference type="GeneID" id="98069966"/>
<reference evidence="3 4" key="1">
    <citation type="submission" date="2012-01" db="EMBL/GenBank/DDBJ databases">
        <title>The Genome Sequence of Odoribacter laneus YIT 12061.</title>
        <authorList>
            <consortium name="The Broad Institute Genome Sequencing Platform"/>
            <person name="Earl A."/>
            <person name="Ward D."/>
            <person name="Feldgarden M."/>
            <person name="Gevers D."/>
            <person name="Morotomi M."/>
            <person name="Young S.K."/>
            <person name="Zeng Q."/>
            <person name="Gargeya S."/>
            <person name="Fitzgerald M."/>
            <person name="Haas B."/>
            <person name="Abouelleil A."/>
            <person name="Alvarado L."/>
            <person name="Arachchi H.M."/>
            <person name="Berlin A."/>
            <person name="Chapman S.B."/>
            <person name="Gearin G."/>
            <person name="Goldberg J."/>
            <person name="Griggs A."/>
            <person name="Gujja S."/>
            <person name="Hansen M."/>
            <person name="Heiman D."/>
            <person name="Howarth C."/>
            <person name="Larimer J."/>
            <person name="Lui A."/>
            <person name="MacDonald P.J.P."/>
            <person name="McCowen C."/>
            <person name="Montmayeur A."/>
            <person name="Murphy C."/>
            <person name="Neiman D."/>
            <person name="Pearson M."/>
            <person name="Priest M."/>
            <person name="Roberts A."/>
            <person name="Saif S."/>
            <person name="Shea T."/>
            <person name="Sisk P."/>
            <person name="Stolte C."/>
            <person name="Sykes S."/>
            <person name="Wortman J."/>
            <person name="Nusbaum C."/>
            <person name="Birren B."/>
        </authorList>
    </citation>
    <scope>NUCLEOTIDE SEQUENCE [LARGE SCALE GENOMIC DNA]</scope>
    <source>
        <strain evidence="3 4">YIT 12061</strain>
    </source>
</reference>
<dbReference type="eggNOG" id="COG2172">
    <property type="taxonomic scope" value="Bacteria"/>
</dbReference>
<dbReference type="PANTHER" id="PTHR35526">
    <property type="entry name" value="ANTI-SIGMA-F FACTOR RSBW-RELATED"/>
    <property type="match status" value="1"/>
</dbReference>
<keyword evidence="1" id="KW-0723">Serine/threonine-protein kinase</keyword>
<gene>
    <name evidence="3" type="ORF">HMPREF9449_02427</name>
</gene>
<dbReference type="InterPro" id="IPR036890">
    <property type="entry name" value="HATPase_C_sf"/>
</dbReference>
<dbReference type="Proteomes" id="UP000004892">
    <property type="component" value="Unassembled WGS sequence"/>
</dbReference>
<protein>
    <recommendedName>
        <fullName evidence="2">Histidine kinase/HSP90-like ATPase domain-containing protein</fullName>
    </recommendedName>
</protein>
<dbReference type="EMBL" id="ADMC01000025">
    <property type="protein sequence ID" value="EHP46810.1"/>
    <property type="molecule type" value="Genomic_DNA"/>
</dbReference>
<keyword evidence="4" id="KW-1185">Reference proteome</keyword>
<dbReference type="RefSeq" id="WP_009137573.1">
    <property type="nucleotide sequence ID" value="NZ_JH594596.1"/>
</dbReference>
<dbReference type="InterPro" id="IPR050267">
    <property type="entry name" value="Anti-sigma-factor_SerPK"/>
</dbReference>
<organism evidence="3 4">
    <name type="scientific">Odoribacter laneus YIT 12061</name>
    <dbReference type="NCBI Taxonomy" id="742817"/>
    <lineage>
        <taxon>Bacteria</taxon>
        <taxon>Pseudomonadati</taxon>
        <taxon>Bacteroidota</taxon>
        <taxon>Bacteroidia</taxon>
        <taxon>Bacteroidales</taxon>
        <taxon>Odoribacteraceae</taxon>
        <taxon>Odoribacter</taxon>
    </lineage>
</organism>
<dbReference type="STRING" id="742817.HMPREF9449_02427"/>
<evidence type="ECO:0000256" key="1">
    <source>
        <dbReference type="ARBA" id="ARBA00022527"/>
    </source>
</evidence>
<dbReference type="AlphaFoldDB" id="H1DJ48"/>
<proteinExistence type="predicted"/>
<dbReference type="HOGENOM" id="CLU_090336_11_2_10"/>
<evidence type="ECO:0000313" key="3">
    <source>
        <dbReference type="EMBL" id="EHP46810.1"/>
    </source>
</evidence>